<feature type="binding site" evidence="17">
    <location>
        <position position="364"/>
    </location>
    <ligand>
        <name>UDP-N-acetyl-alpha-D-glucosamine</name>
        <dbReference type="ChEBI" id="CHEBI:57705"/>
    </ligand>
</feature>
<dbReference type="UniPathway" id="UPA00973"/>
<comment type="similarity">
    <text evidence="1 17">In the C-terminal section; belongs to the transferase hexapeptide repeat family.</text>
</comment>
<comment type="subunit">
    <text evidence="17">Homotrimer.</text>
</comment>
<dbReference type="InterPro" id="IPR050065">
    <property type="entry name" value="GlmU-like"/>
</dbReference>
<evidence type="ECO:0000256" key="16">
    <source>
        <dbReference type="ARBA" id="ARBA00049628"/>
    </source>
</evidence>
<dbReference type="Gene3D" id="3.90.550.10">
    <property type="entry name" value="Spore Coat Polysaccharide Biosynthesis Protein SpsA, Chain A"/>
    <property type="match status" value="1"/>
</dbReference>
<dbReference type="Proteomes" id="UP000032604">
    <property type="component" value="Chromosome"/>
</dbReference>
<feature type="binding site" evidence="17">
    <location>
        <begin position="36"/>
        <end position="39"/>
    </location>
    <ligand>
        <name>UDP-N-acetyl-alpha-D-glucosamine</name>
        <dbReference type="ChEBI" id="CHEBI:57705"/>
    </ligand>
</feature>
<feature type="binding site" evidence="17">
    <location>
        <position position="134"/>
    </location>
    <ligand>
        <name>Mg(2+)</name>
        <dbReference type="ChEBI" id="CHEBI:18420"/>
    </ligand>
</feature>
<feature type="binding site" evidence="17">
    <location>
        <begin position="417"/>
        <end position="418"/>
    </location>
    <ligand>
        <name>acetyl-CoA</name>
        <dbReference type="ChEBI" id="CHEBI:57288"/>
    </ligand>
</feature>
<comment type="catalytic activity">
    <reaction evidence="14 17">
        <text>alpha-D-glucosamine 1-phosphate + acetyl-CoA = N-acetyl-alpha-D-glucosamine 1-phosphate + CoA + H(+)</text>
        <dbReference type="Rhea" id="RHEA:13725"/>
        <dbReference type="ChEBI" id="CHEBI:15378"/>
        <dbReference type="ChEBI" id="CHEBI:57287"/>
        <dbReference type="ChEBI" id="CHEBI:57288"/>
        <dbReference type="ChEBI" id="CHEBI:57776"/>
        <dbReference type="ChEBI" id="CHEBI:58516"/>
        <dbReference type="EC" id="2.3.1.157"/>
    </reaction>
</comment>
<dbReference type="GO" id="GO:0003977">
    <property type="term" value="F:UDP-N-acetylglucosamine diphosphorylase activity"/>
    <property type="evidence" value="ECO:0007669"/>
    <property type="project" value="UniProtKB-UniRule"/>
</dbReference>
<dbReference type="GO" id="GO:0000287">
    <property type="term" value="F:magnesium ion binding"/>
    <property type="evidence" value="ECO:0007669"/>
    <property type="project" value="UniProtKB-UniRule"/>
</dbReference>
<dbReference type="GO" id="GO:0016020">
    <property type="term" value="C:membrane"/>
    <property type="evidence" value="ECO:0007669"/>
    <property type="project" value="GOC"/>
</dbReference>
<feature type="binding site" evidence="17">
    <location>
        <position position="382"/>
    </location>
    <ligand>
        <name>UDP-N-acetyl-alpha-D-glucosamine</name>
        <dbReference type="ChEBI" id="CHEBI:57705"/>
    </ligand>
</feature>
<dbReference type="GO" id="GO:0009252">
    <property type="term" value="P:peptidoglycan biosynthetic process"/>
    <property type="evidence" value="ECO:0007669"/>
    <property type="project" value="UniProtKB-UniRule"/>
</dbReference>
<dbReference type="GO" id="GO:0008360">
    <property type="term" value="P:regulation of cell shape"/>
    <property type="evidence" value="ECO:0007669"/>
    <property type="project" value="UniProtKB-KW"/>
</dbReference>
<dbReference type="CDD" id="cd03353">
    <property type="entry name" value="LbH_GlmU_C"/>
    <property type="match status" value="1"/>
</dbReference>
<keyword evidence="9 17" id="KW-0133">Cell shape</keyword>
<dbReference type="KEGG" id="cmh:VO01_10590"/>
<proteinExistence type="inferred from homology"/>
<feature type="region of interest" description="Linker" evidence="17">
    <location>
        <begin position="262"/>
        <end position="282"/>
    </location>
</feature>
<evidence type="ECO:0000256" key="12">
    <source>
        <dbReference type="ARBA" id="ARBA00023315"/>
    </source>
</evidence>
<comment type="caution">
    <text evidence="17">Lacks conserved residue(s) required for the propagation of feature annotation.</text>
</comment>
<dbReference type="EC" id="2.7.7.23" evidence="17"/>
<evidence type="ECO:0000256" key="4">
    <source>
        <dbReference type="ARBA" id="ARBA00022679"/>
    </source>
</evidence>
<dbReference type="InterPro" id="IPR025877">
    <property type="entry name" value="MobA-like_NTP_Trfase"/>
</dbReference>
<feature type="binding site" evidence="17">
    <location>
        <position position="259"/>
    </location>
    <ligand>
        <name>Mg(2+)</name>
        <dbReference type="ChEBI" id="CHEBI:18420"/>
    </ligand>
</feature>
<sequence length="514" mass="54058">MTDSDTTPTTREIPIVTGELDVDGEPRSPSIAVVILAAGQGTRMRSRLPKVLHPLAGLPLVGHVLATAEELGARHIVTVVRHDRDQVVEVVRALSPQALVVDQDEIPGTGRAVEVGITALPDGFTGQVVVLSGDVPLLDAATLRSLVSAHRQARNDLTLLTARLDDPTGNGRIIRGQDGAFEAIVEQKDATGDQLRIDEVNAGVYVFDAEALRQTLGAIGTDNAQREKYLTDAADVIRRAGGAIEALPVRDSWLVAGINDRVQLTAAATELNARIIRRWQLAGVTIQDPRTTWIDVKATLAADVTVLPGTQVLGASTVAAGATVGPDTTLRDTEVGEDAVVRRTDAELAVIGARATVGPFSFLRPGTRLGDDGKIGAYVETKNAEIGEHSKVPHLSYVGDATIGAHTNIGAGAVFANYDGHTKHRTEVGDHVHLGSRNVLVAPVRIGTGSYTGAGAVIRKDVPPGALGISVAPQRNMVGWTEAKRPGTPEARAAVEAAEGHQDVPSGTEHTEQH</sequence>
<feature type="binding site" evidence="17">
    <location>
        <begin position="108"/>
        <end position="109"/>
    </location>
    <ligand>
        <name>UDP-N-acetyl-alpha-D-glucosamine</name>
        <dbReference type="ChEBI" id="CHEBI:57705"/>
    </ligand>
</feature>
<evidence type="ECO:0000256" key="11">
    <source>
        <dbReference type="ARBA" id="ARBA00023268"/>
    </source>
</evidence>
<evidence type="ECO:0000256" key="2">
    <source>
        <dbReference type="ARBA" id="ARBA00007947"/>
    </source>
</evidence>
<keyword evidence="13 17" id="KW-0961">Cell wall biogenesis/degradation</keyword>
<evidence type="ECO:0000256" key="14">
    <source>
        <dbReference type="ARBA" id="ARBA00048247"/>
    </source>
</evidence>
<feature type="region of interest" description="N-acetyltransferase" evidence="17">
    <location>
        <begin position="283"/>
        <end position="514"/>
    </location>
</feature>
<dbReference type="SUPFAM" id="SSF53448">
    <property type="entry name" value="Nucleotide-diphospho-sugar transferases"/>
    <property type="match status" value="1"/>
</dbReference>
<keyword evidence="8 17" id="KW-0460">Magnesium</keyword>
<keyword evidence="12 17" id="KW-0012">Acyltransferase</keyword>
<gene>
    <name evidence="17 20" type="primary">glmU</name>
    <name evidence="21" type="ORF">DZF93_04100</name>
    <name evidence="20" type="ORF">VO01_10590</name>
</gene>
<comment type="function">
    <text evidence="16 17">Catalyzes the last two sequential reactions in the de novo biosynthetic pathway for UDP-N-acetylglucosamine (UDP-GlcNAc). The C-terminal domain catalyzes the transfer of acetyl group from acetyl coenzyme A to glucosamine-1-phosphate (GlcN-1-P) to produce N-acetylglucosamine-1-phosphate (GlcNAc-1-P), which is converted into UDP-GlcNAc by the transfer of uridine 5-monophosphate (from uridine 5-triphosphate), a reaction catalyzed by the N-terminal domain.</text>
</comment>
<evidence type="ECO:0000256" key="18">
    <source>
        <dbReference type="SAM" id="MobiDB-lite"/>
    </source>
</evidence>
<dbReference type="PANTHER" id="PTHR43584">
    <property type="entry name" value="NUCLEOTIDYL TRANSFERASE"/>
    <property type="match status" value="1"/>
</dbReference>
<feature type="region of interest" description="Disordered" evidence="18">
    <location>
        <begin position="485"/>
        <end position="514"/>
    </location>
</feature>
<comment type="pathway">
    <text evidence="17">Bacterial outer membrane biogenesis; LPS lipid A biosynthesis.</text>
</comment>
<dbReference type="NCBIfam" id="NF010932">
    <property type="entry name" value="PRK14352.1"/>
    <property type="match status" value="1"/>
</dbReference>
<feature type="binding site" evidence="17">
    <location>
        <position position="259"/>
    </location>
    <ligand>
        <name>UDP-N-acetyl-alpha-D-glucosamine</name>
        <dbReference type="ChEBI" id="CHEBI:57705"/>
    </ligand>
</feature>
<dbReference type="InterPro" id="IPR029044">
    <property type="entry name" value="Nucleotide-diphossugar_trans"/>
</dbReference>
<dbReference type="Gene3D" id="2.160.10.10">
    <property type="entry name" value="Hexapeptide repeat proteins"/>
    <property type="match status" value="1"/>
</dbReference>
<reference evidence="21 23" key="2">
    <citation type="submission" date="2018-08" db="EMBL/GenBank/DDBJ databases">
        <title>Genome Sequence of Clavibacter michiganensis Subspecies type strains, and the Atypical Peach-Colored Strains Isolated from Tomato.</title>
        <authorList>
            <person name="Osdaghi E."/>
            <person name="Portier P."/>
            <person name="Briand M."/>
            <person name="Jacques M.-A."/>
        </authorList>
    </citation>
    <scope>NUCLEOTIDE SEQUENCE [LARGE SCALE GENOMIC DNA]</scope>
    <source>
        <strain evidence="21 23">CFBP 6488</strain>
    </source>
</reference>
<evidence type="ECO:0000313" key="23">
    <source>
        <dbReference type="Proteomes" id="UP000266634"/>
    </source>
</evidence>
<feature type="binding site" evidence="17">
    <location>
        <position position="186"/>
    </location>
    <ligand>
        <name>UDP-N-acetyl-alpha-D-glucosamine</name>
        <dbReference type="ChEBI" id="CHEBI:57705"/>
    </ligand>
</feature>
<keyword evidence="6 17" id="KW-0479">Metal-binding</keyword>
<protein>
    <recommendedName>
        <fullName evidence="17">Bifunctional protein GlmU</fullName>
    </recommendedName>
    <domain>
        <recommendedName>
            <fullName evidence="17">UDP-N-acetylglucosamine pyrophosphorylase</fullName>
            <ecNumber evidence="17">2.7.7.23</ecNumber>
        </recommendedName>
        <alternativeName>
            <fullName evidence="17">N-acetylglucosamine-1-phosphate uridyltransferase</fullName>
        </alternativeName>
    </domain>
    <domain>
        <recommendedName>
            <fullName evidence="17">Glucosamine-1-phosphate N-acetyltransferase</fullName>
            <ecNumber evidence="17">2.3.1.157</ecNumber>
        </recommendedName>
    </domain>
</protein>
<name>A0A0D5CJR2_9MICO</name>
<feature type="binding site" evidence="17">
    <location>
        <position position="201"/>
    </location>
    <ligand>
        <name>UDP-N-acetyl-alpha-D-glucosamine</name>
        <dbReference type="ChEBI" id="CHEBI:57705"/>
    </ligand>
</feature>
<evidence type="ECO:0000256" key="10">
    <source>
        <dbReference type="ARBA" id="ARBA00022984"/>
    </source>
</evidence>
<dbReference type="HAMAP" id="MF_01631">
    <property type="entry name" value="GlmU"/>
    <property type="match status" value="1"/>
</dbReference>
<dbReference type="Pfam" id="PF12804">
    <property type="entry name" value="NTP_transf_3"/>
    <property type="match status" value="1"/>
</dbReference>
<comment type="pathway">
    <text evidence="17">Nucleotide-sugar biosynthesis; UDP-N-acetyl-alpha-D-glucosamine biosynthesis; N-acetyl-alpha-D-glucosamine 1-phosphate from alpha-D-glucosamine 6-phosphate (route II): step 2/2.</text>
</comment>
<dbReference type="GO" id="GO:0000902">
    <property type="term" value="P:cell morphogenesis"/>
    <property type="evidence" value="ECO:0007669"/>
    <property type="project" value="UniProtKB-UniRule"/>
</dbReference>
<comment type="cofactor">
    <cofactor evidence="17">
        <name>Mg(2+)</name>
        <dbReference type="ChEBI" id="CHEBI:18420"/>
    </cofactor>
    <text evidence="17">Binds 1 Mg(2+) ion per subunit.</text>
</comment>
<dbReference type="UniPathway" id="UPA00113">
    <property type="reaction ID" value="UER00532"/>
</dbReference>
<evidence type="ECO:0000256" key="15">
    <source>
        <dbReference type="ARBA" id="ARBA00048493"/>
    </source>
</evidence>
<feature type="binding site" evidence="17">
    <location>
        <position position="454"/>
    </location>
    <ligand>
        <name>acetyl-CoA</name>
        <dbReference type="ChEBI" id="CHEBI:57288"/>
    </ligand>
</feature>
<feature type="binding site" evidence="17">
    <location>
        <position position="436"/>
    </location>
    <ligand>
        <name>acetyl-CoA</name>
        <dbReference type="ChEBI" id="CHEBI:57288"/>
    </ligand>
</feature>
<dbReference type="GO" id="GO:0071555">
    <property type="term" value="P:cell wall organization"/>
    <property type="evidence" value="ECO:0007669"/>
    <property type="project" value="UniProtKB-KW"/>
</dbReference>
<feature type="binding site" evidence="17">
    <location>
        <position position="408"/>
    </location>
    <ligand>
        <name>UDP-N-acetyl-alpha-D-glucosamine</name>
        <dbReference type="ChEBI" id="CHEBI:57705"/>
    </ligand>
</feature>
<feature type="binding site" evidence="17">
    <location>
        <begin position="132"/>
        <end position="134"/>
    </location>
    <ligand>
        <name>UDP-N-acetyl-alpha-D-glucosamine</name>
        <dbReference type="ChEBI" id="CHEBI:57705"/>
    </ligand>
</feature>
<evidence type="ECO:0000256" key="8">
    <source>
        <dbReference type="ARBA" id="ARBA00022842"/>
    </source>
</evidence>
<organism evidence="20 22">
    <name type="scientific">Clavibacter michiganensis subsp. insidiosus</name>
    <dbReference type="NCBI Taxonomy" id="33014"/>
    <lineage>
        <taxon>Bacteria</taxon>
        <taxon>Bacillati</taxon>
        <taxon>Actinomycetota</taxon>
        <taxon>Actinomycetes</taxon>
        <taxon>Micrococcales</taxon>
        <taxon>Microbacteriaceae</taxon>
        <taxon>Clavibacter</taxon>
    </lineage>
</organism>
<evidence type="ECO:0000256" key="13">
    <source>
        <dbReference type="ARBA" id="ARBA00023316"/>
    </source>
</evidence>
<dbReference type="EMBL" id="QWEA01000091">
    <property type="protein sequence ID" value="RIJ44098.1"/>
    <property type="molecule type" value="Genomic_DNA"/>
</dbReference>
<dbReference type="Proteomes" id="UP000266634">
    <property type="component" value="Unassembled WGS sequence"/>
</dbReference>
<dbReference type="NCBIfam" id="TIGR01173">
    <property type="entry name" value="glmU"/>
    <property type="match status" value="1"/>
</dbReference>
<feature type="binding site" evidence="17">
    <location>
        <position position="103"/>
    </location>
    <ligand>
        <name>UDP-N-acetyl-alpha-D-glucosamine</name>
        <dbReference type="ChEBI" id="CHEBI:57705"/>
    </ligand>
</feature>
<accession>A0A0D5CJR2</accession>
<keyword evidence="7 17" id="KW-0677">Repeat</keyword>
<evidence type="ECO:0000313" key="20">
    <source>
        <dbReference type="EMBL" id="AJW79525.1"/>
    </source>
</evidence>
<dbReference type="PATRIC" id="fig|33014.5.peg.2192"/>
<keyword evidence="10 17" id="KW-0573">Peptidoglycan synthesis</keyword>
<dbReference type="OrthoDB" id="9775031at2"/>
<dbReference type="CDD" id="cd02540">
    <property type="entry name" value="GT2_GlmU_N_bac"/>
    <property type="match status" value="1"/>
</dbReference>
<dbReference type="EMBL" id="CP011043">
    <property type="protein sequence ID" value="AJW79525.1"/>
    <property type="molecule type" value="Genomic_DNA"/>
</dbReference>
<comment type="pathway">
    <text evidence="17">Nucleotide-sugar biosynthesis; UDP-N-acetyl-alpha-D-glucosamine biosynthesis; UDP-N-acetyl-alpha-D-glucosamine from N-acetyl-alpha-D-glucosamine 1-phosphate: step 1/1.</text>
</comment>
<dbReference type="InterPro" id="IPR005882">
    <property type="entry name" value="Bifunctional_GlmU"/>
</dbReference>
<dbReference type="InterPro" id="IPR011004">
    <property type="entry name" value="Trimer_LpxA-like_sf"/>
</dbReference>
<keyword evidence="4 17" id="KW-0808">Transferase</keyword>
<feature type="active site" description="Proton acceptor" evidence="17">
    <location>
        <position position="394"/>
    </location>
</feature>
<dbReference type="PANTHER" id="PTHR43584:SF3">
    <property type="entry name" value="BIFUNCTIONAL PROTEIN GLMU"/>
    <property type="match status" value="1"/>
</dbReference>
<feature type="domain" description="MobA-like NTP transferase" evidence="19">
    <location>
        <begin position="33"/>
        <end position="161"/>
    </location>
</feature>
<dbReference type="RefSeq" id="WP_045528842.1">
    <property type="nucleotide sequence ID" value="NZ_CP011043.1"/>
</dbReference>
<feature type="region of interest" description="Pyrophosphorylase" evidence="17">
    <location>
        <begin position="1"/>
        <end position="261"/>
    </location>
</feature>
<keyword evidence="3 17" id="KW-0963">Cytoplasm</keyword>
<dbReference type="GO" id="GO:0009245">
    <property type="term" value="P:lipid A biosynthetic process"/>
    <property type="evidence" value="ECO:0007669"/>
    <property type="project" value="UniProtKB-UniRule"/>
</dbReference>
<feature type="binding site" evidence="17">
    <location>
        <position position="411"/>
    </location>
    <ligand>
        <name>acetyl-CoA</name>
        <dbReference type="ChEBI" id="CHEBI:57288"/>
    </ligand>
</feature>
<dbReference type="GO" id="GO:0005737">
    <property type="term" value="C:cytoplasm"/>
    <property type="evidence" value="ECO:0007669"/>
    <property type="project" value="UniProtKB-SubCell"/>
</dbReference>
<evidence type="ECO:0000256" key="7">
    <source>
        <dbReference type="ARBA" id="ARBA00022737"/>
    </source>
</evidence>
<dbReference type="SUPFAM" id="SSF51161">
    <property type="entry name" value="Trimeric LpxA-like enzymes"/>
    <property type="match status" value="1"/>
</dbReference>
<dbReference type="GO" id="GO:0019134">
    <property type="term" value="F:glucosamine-1-phosphate N-acetyltransferase activity"/>
    <property type="evidence" value="ECO:0007669"/>
    <property type="project" value="UniProtKB-UniRule"/>
</dbReference>
<feature type="binding site" evidence="17">
    <location>
        <position position="171"/>
    </location>
    <ligand>
        <name>UDP-N-acetyl-alpha-D-glucosamine</name>
        <dbReference type="ChEBI" id="CHEBI:57705"/>
    </ligand>
</feature>
<comment type="subcellular location">
    <subcellularLocation>
        <location evidence="17">Cytoplasm</location>
    </subcellularLocation>
</comment>
<dbReference type="GO" id="GO:0006048">
    <property type="term" value="P:UDP-N-acetylglucosamine biosynthetic process"/>
    <property type="evidence" value="ECO:0007669"/>
    <property type="project" value="UniProtKB-UniPathway"/>
</dbReference>
<evidence type="ECO:0000313" key="22">
    <source>
        <dbReference type="Proteomes" id="UP000032604"/>
    </source>
</evidence>
<evidence type="ECO:0000256" key="6">
    <source>
        <dbReference type="ARBA" id="ARBA00022723"/>
    </source>
</evidence>
<dbReference type="AlphaFoldDB" id="A0A0D5CJR2"/>
<evidence type="ECO:0000256" key="3">
    <source>
        <dbReference type="ARBA" id="ARBA00022490"/>
    </source>
</evidence>
<feature type="binding site" evidence="17">
    <location>
        <position position="397"/>
    </location>
    <ligand>
        <name>UDP-N-acetyl-alpha-D-glucosamine</name>
        <dbReference type="ChEBI" id="CHEBI:57705"/>
    </ligand>
</feature>
<evidence type="ECO:0000256" key="9">
    <source>
        <dbReference type="ARBA" id="ARBA00022960"/>
    </source>
</evidence>
<evidence type="ECO:0000259" key="19">
    <source>
        <dbReference type="Pfam" id="PF12804"/>
    </source>
</evidence>
<evidence type="ECO:0000256" key="1">
    <source>
        <dbReference type="ARBA" id="ARBA00007707"/>
    </source>
</evidence>
<evidence type="ECO:0000313" key="21">
    <source>
        <dbReference type="EMBL" id="RIJ44098.1"/>
    </source>
</evidence>
<feature type="binding site" evidence="17">
    <location>
        <position position="50"/>
    </location>
    <ligand>
        <name>UDP-N-acetyl-alpha-D-glucosamine</name>
        <dbReference type="ChEBI" id="CHEBI:57705"/>
    </ligand>
</feature>
<evidence type="ECO:0000256" key="17">
    <source>
        <dbReference type="HAMAP-Rule" id="MF_01631"/>
    </source>
</evidence>
<comment type="similarity">
    <text evidence="2 17">In the N-terminal section; belongs to the N-acetylglucosamine-1-phosphate uridyltransferase family.</text>
</comment>
<dbReference type="HOGENOM" id="CLU_029499_15_2_11"/>
<keyword evidence="11 17" id="KW-0511">Multifunctional enzyme</keyword>
<keyword evidence="5 17" id="KW-0548">Nucleotidyltransferase</keyword>
<dbReference type="InterPro" id="IPR038009">
    <property type="entry name" value="GlmU_C_LbH"/>
</dbReference>
<evidence type="ECO:0000256" key="5">
    <source>
        <dbReference type="ARBA" id="ARBA00022695"/>
    </source>
</evidence>
<comment type="catalytic activity">
    <reaction evidence="15 17">
        <text>N-acetyl-alpha-D-glucosamine 1-phosphate + UTP + H(+) = UDP-N-acetyl-alpha-D-glucosamine + diphosphate</text>
        <dbReference type="Rhea" id="RHEA:13509"/>
        <dbReference type="ChEBI" id="CHEBI:15378"/>
        <dbReference type="ChEBI" id="CHEBI:33019"/>
        <dbReference type="ChEBI" id="CHEBI:46398"/>
        <dbReference type="ChEBI" id="CHEBI:57705"/>
        <dbReference type="ChEBI" id="CHEBI:57776"/>
        <dbReference type="EC" id="2.7.7.23"/>
    </reaction>
</comment>
<reference evidence="20 22" key="1">
    <citation type="journal article" date="2015" name="Genome Announc.">
        <title>Complete Genome Sequence of Clavibacter michiganensis subsp. insidiosus R1-1 Using PacBio Single-Molecule Real-Time Technology.</title>
        <authorList>
            <person name="Lu Y."/>
            <person name="Samac D.A."/>
            <person name="Glazebrook J."/>
            <person name="Ishimaru C.A."/>
        </authorList>
    </citation>
    <scope>NUCLEOTIDE SEQUENCE [LARGE SCALE GENOMIC DNA]</scope>
    <source>
        <strain evidence="20 22">R1-1</strain>
    </source>
</reference>
<dbReference type="EC" id="2.3.1.157" evidence="17"/>